<protein>
    <submittedName>
        <fullName evidence="1">Uncharacterized protein</fullName>
    </submittedName>
</protein>
<gene>
    <name evidence="1" type="ORF">UY76_C0068G0008</name>
</gene>
<name>A0A0G2AEV6_9BACT</name>
<evidence type="ECO:0000313" key="1">
    <source>
        <dbReference type="EMBL" id="KKW31039.1"/>
    </source>
</evidence>
<dbReference type="Proteomes" id="UP000034054">
    <property type="component" value="Unassembled WGS sequence"/>
</dbReference>
<comment type="caution">
    <text evidence="1">The sequence shown here is derived from an EMBL/GenBank/DDBJ whole genome shotgun (WGS) entry which is preliminary data.</text>
</comment>
<dbReference type="AlphaFoldDB" id="A0A0G2AEV6"/>
<dbReference type="EMBL" id="LCRH01000068">
    <property type="protein sequence ID" value="KKW31039.1"/>
    <property type="molecule type" value="Genomic_DNA"/>
</dbReference>
<reference evidence="1 2" key="1">
    <citation type="journal article" date="2015" name="Nature">
        <title>rRNA introns, odd ribosomes, and small enigmatic genomes across a large radiation of phyla.</title>
        <authorList>
            <person name="Brown C.T."/>
            <person name="Hug L.A."/>
            <person name="Thomas B.C."/>
            <person name="Sharon I."/>
            <person name="Castelle C.J."/>
            <person name="Singh A."/>
            <person name="Wilkins M.J."/>
            <person name="Williams K.H."/>
            <person name="Banfield J.F."/>
        </authorList>
    </citation>
    <scope>NUCLEOTIDE SEQUENCE [LARGE SCALE GENOMIC DNA]</scope>
</reference>
<accession>A0A0G2AEV6</accession>
<evidence type="ECO:0000313" key="2">
    <source>
        <dbReference type="Proteomes" id="UP000034054"/>
    </source>
</evidence>
<proteinExistence type="predicted"/>
<feature type="non-terminal residue" evidence="1">
    <location>
        <position position="33"/>
    </location>
</feature>
<sequence>MPSGITHMLLSRFVIDRVADEAEPIVAAVLRSE</sequence>
<organism evidence="1 2">
    <name type="scientific">Candidatus Uhrbacteria bacterium GW2011_GWA2_52_8d</name>
    <dbReference type="NCBI Taxonomy" id="1618979"/>
    <lineage>
        <taxon>Bacteria</taxon>
        <taxon>Candidatus Uhriibacteriota</taxon>
    </lineage>
</organism>